<organism evidence="8 9">
    <name type="scientific">Sabulicella glaciei</name>
    <dbReference type="NCBI Taxonomy" id="2984948"/>
    <lineage>
        <taxon>Bacteria</taxon>
        <taxon>Pseudomonadati</taxon>
        <taxon>Pseudomonadota</taxon>
        <taxon>Alphaproteobacteria</taxon>
        <taxon>Acetobacterales</taxon>
        <taxon>Acetobacteraceae</taxon>
        <taxon>Sabulicella</taxon>
    </lineage>
</organism>
<keyword evidence="4" id="KW-0521">NADP</keyword>
<protein>
    <recommendedName>
        <fullName evidence="7">Trimethylamine monooxygenase</fullName>
        <ecNumber evidence="6">1.14.13.148</ecNumber>
    </recommendedName>
</protein>
<reference evidence="8 9" key="1">
    <citation type="submission" date="2022-10" db="EMBL/GenBank/DDBJ databases">
        <title>Roseococcus glaciei nov., sp. nov., isolated from glacier.</title>
        <authorList>
            <person name="Liu Q."/>
            <person name="Xin Y.-H."/>
        </authorList>
    </citation>
    <scope>NUCLEOTIDE SEQUENCE [LARGE SCALE GENOMIC DNA]</scope>
    <source>
        <strain evidence="8 9">MDT2-1-1</strain>
    </source>
</reference>
<comment type="caution">
    <text evidence="8">The sequence shown here is derived from an EMBL/GenBank/DDBJ whole genome shotgun (WGS) entry which is preliminary data.</text>
</comment>
<dbReference type="InterPro" id="IPR000960">
    <property type="entry name" value="Flavin_mOase"/>
</dbReference>
<evidence type="ECO:0000256" key="5">
    <source>
        <dbReference type="ARBA" id="ARBA00023002"/>
    </source>
</evidence>
<dbReference type="SUPFAM" id="SSF51905">
    <property type="entry name" value="FAD/NAD(P)-binding domain"/>
    <property type="match status" value="2"/>
</dbReference>
<dbReference type="PRINTS" id="PR00370">
    <property type="entry name" value="FMOXYGENASE"/>
</dbReference>
<dbReference type="Gene3D" id="3.50.50.60">
    <property type="entry name" value="FAD/NAD(P)-binding domain"/>
    <property type="match status" value="1"/>
</dbReference>
<evidence type="ECO:0000256" key="7">
    <source>
        <dbReference type="ARBA" id="ARBA00035159"/>
    </source>
</evidence>
<dbReference type="Pfam" id="PF00743">
    <property type="entry name" value="FMO-like"/>
    <property type="match status" value="1"/>
</dbReference>
<keyword evidence="2" id="KW-0285">Flavoprotein</keyword>
<proteinExistence type="inferred from homology"/>
<keyword evidence="3" id="KW-0274">FAD</keyword>
<evidence type="ECO:0000256" key="4">
    <source>
        <dbReference type="ARBA" id="ARBA00022857"/>
    </source>
</evidence>
<dbReference type="InterPro" id="IPR050346">
    <property type="entry name" value="FMO-like"/>
</dbReference>
<evidence type="ECO:0000256" key="2">
    <source>
        <dbReference type="ARBA" id="ARBA00022630"/>
    </source>
</evidence>
<keyword evidence="9" id="KW-1185">Reference proteome</keyword>
<dbReference type="EMBL" id="JAPFQI010000028">
    <property type="protein sequence ID" value="MCW8088180.1"/>
    <property type="molecule type" value="Genomic_DNA"/>
</dbReference>
<evidence type="ECO:0000313" key="8">
    <source>
        <dbReference type="EMBL" id="MCW8088180.1"/>
    </source>
</evidence>
<dbReference type="Proteomes" id="UP001526430">
    <property type="component" value="Unassembled WGS sequence"/>
</dbReference>
<comment type="similarity">
    <text evidence="1">Belongs to the FMO family.</text>
</comment>
<evidence type="ECO:0000256" key="3">
    <source>
        <dbReference type="ARBA" id="ARBA00022827"/>
    </source>
</evidence>
<evidence type="ECO:0000313" key="9">
    <source>
        <dbReference type="Proteomes" id="UP001526430"/>
    </source>
</evidence>
<accession>A0ABT3P185</accession>
<sequence length="516" mass="54767">MSNETPIPMPQRAVAIIGAGPAGLVAGAWLARQGFEPVLFEAADELGGQWNAASPMSGAWPGMHTNTSRVMTAFAELDHAPGTPAFPTQEEMLQYLRRYAAQAGLLPRLRLGTRVECLSRSEAGQGWILRSRGGGEFRVEHFARVVVATGRYNSPSIPEVPGLGSFAGAGGVSHGFDYAGPAAYRGRSVVIAGCSISALEIASELALAGARRVTVTLRRQRYVLQKLTGGVPTDHVAFTRFAALAGGALPPAAVAEGLRRLVVSSAGSPEQAGAPQPDADIFAAGLTQSQHYLSLVAEGRIRVRPWISEVAGQRVGFADGSAEADTDALIFGTGYRLSLPFLAPEIRQALDLDDQHIDLHDHTFHPELDGLAFLGLFDQAGPYFPVLELQARWLAYAWSGVVAPPGPAAMREGIAACRAGRGGPQMLPMHAMALLFARNAGVEPDPDLWPELRRALLFGPLSPASFRLTGPDRRSDAAARTLADAARFGCVSSPEMTAEEAARWEMVRSLLQADAA</sequence>
<gene>
    <name evidence="8" type="ORF">OF850_21525</name>
</gene>
<name>A0ABT3P185_9PROT</name>
<evidence type="ECO:0000256" key="1">
    <source>
        <dbReference type="ARBA" id="ARBA00009183"/>
    </source>
</evidence>
<dbReference type="InterPro" id="IPR036188">
    <property type="entry name" value="FAD/NAD-bd_sf"/>
</dbReference>
<evidence type="ECO:0000256" key="6">
    <source>
        <dbReference type="ARBA" id="ARBA00034528"/>
    </source>
</evidence>
<dbReference type="PIRSF" id="PIRSF000332">
    <property type="entry name" value="FMO"/>
    <property type="match status" value="1"/>
</dbReference>
<keyword evidence="5" id="KW-0560">Oxidoreductase</keyword>
<dbReference type="InterPro" id="IPR020946">
    <property type="entry name" value="Flavin_mOase-like"/>
</dbReference>
<dbReference type="PANTHER" id="PTHR23023">
    <property type="entry name" value="DIMETHYLANILINE MONOOXYGENASE"/>
    <property type="match status" value="1"/>
</dbReference>
<dbReference type="EC" id="1.14.13.148" evidence="6"/>
<dbReference type="RefSeq" id="WP_301592380.1">
    <property type="nucleotide sequence ID" value="NZ_JAPFQI010000028.1"/>
</dbReference>